<dbReference type="Pfam" id="PF00027">
    <property type="entry name" value="cNMP_binding"/>
    <property type="match status" value="1"/>
</dbReference>
<evidence type="ECO:0000259" key="1">
    <source>
        <dbReference type="PROSITE" id="PS50042"/>
    </source>
</evidence>
<comment type="caution">
    <text evidence="2">The sequence shown here is derived from an EMBL/GenBank/DDBJ whole genome shotgun (WGS) entry which is preliminary data.</text>
</comment>
<dbReference type="InterPro" id="IPR000595">
    <property type="entry name" value="cNMP-bd_dom"/>
</dbReference>
<dbReference type="RefSeq" id="WP_050373925.1">
    <property type="nucleotide sequence ID" value="NZ_KQ257831.1"/>
</dbReference>
<dbReference type="Gene3D" id="2.60.120.10">
    <property type="entry name" value="Jelly Rolls"/>
    <property type="match status" value="1"/>
</dbReference>
<sequence>MTVASRLRMAKALGEAHRERLLKAARETDLRLGTRLFDEGEYADRFWVLREGTVALDVHVPGRRAAVVETLGAGDLTGCSWLFEPYVWQLGATATTPVRAYAFDAVAVRRMCDEDADFGRVVGQWVGQVLAGRLAAARTRLVDLYGTTTGTGGTP</sequence>
<evidence type="ECO:0000313" key="2">
    <source>
        <dbReference type="EMBL" id="KND28500.1"/>
    </source>
</evidence>
<dbReference type="InterPro" id="IPR018490">
    <property type="entry name" value="cNMP-bd_dom_sf"/>
</dbReference>
<dbReference type="AlphaFoldDB" id="A0A0L0JSS1"/>
<accession>A0A0L0JSS1</accession>
<gene>
    <name evidence="2" type="ORF">IQ63_33305</name>
</gene>
<dbReference type="PATRIC" id="fig|42234.21.peg.6857"/>
<dbReference type="PROSITE" id="PS50042">
    <property type="entry name" value="CNMP_BINDING_3"/>
    <property type="match status" value="1"/>
</dbReference>
<name>A0A0L0JSS1_9ACTN</name>
<dbReference type="EMBL" id="JPPY01000188">
    <property type="protein sequence ID" value="KND28500.1"/>
    <property type="molecule type" value="Genomic_DNA"/>
</dbReference>
<dbReference type="InterPro" id="IPR014710">
    <property type="entry name" value="RmlC-like_jellyroll"/>
</dbReference>
<evidence type="ECO:0000313" key="3">
    <source>
        <dbReference type="Proteomes" id="UP000037151"/>
    </source>
</evidence>
<proteinExistence type="predicted"/>
<dbReference type="SUPFAM" id="SSF51206">
    <property type="entry name" value="cAMP-binding domain-like"/>
    <property type="match status" value="1"/>
</dbReference>
<dbReference type="CDD" id="cd00038">
    <property type="entry name" value="CAP_ED"/>
    <property type="match status" value="1"/>
</dbReference>
<reference evidence="3" key="1">
    <citation type="submission" date="2014-07" db="EMBL/GenBank/DDBJ databases">
        <title>Genome sequencing of plant-pathogenic Streptomyces species.</title>
        <authorList>
            <person name="Harrison J."/>
            <person name="Sapp M."/>
            <person name="Thwaites R."/>
            <person name="Studholme D.J."/>
        </authorList>
    </citation>
    <scope>NUCLEOTIDE SEQUENCE [LARGE SCALE GENOMIC DNA]</scope>
    <source>
        <strain evidence="3">NCPPB 4445</strain>
    </source>
</reference>
<organism evidence="2 3">
    <name type="scientific">Streptomyces acidiscabies</name>
    <dbReference type="NCBI Taxonomy" id="42234"/>
    <lineage>
        <taxon>Bacteria</taxon>
        <taxon>Bacillati</taxon>
        <taxon>Actinomycetota</taxon>
        <taxon>Actinomycetes</taxon>
        <taxon>Kitasatosporales</taxon>
        <taxon>Streptomycetaceae</taxon>
        <taxon>Streptomyces</taxon>
    </lineage>
</organism>
<dbReference type="Proteomes" id="UP000037151">
    <property type="component" value="Unassembled WGS sequence"/>
</dbReference>
<protein>
    <submittedName>
        <fullName evidence="2">Regulator</fullName>
    </submittedName>
</protein>
<dbReference type="OrthoDB" id="290916at2"/>
<feature type="domain" description="Cyclic nucleotide-binding" evidence="1">
    <location>
        <begin position="9"/>
        <end position="111"/>
    </location>
</feature>